<reference evidence="1" key="1">
    <citation type="submission" date="2022-11" db="EMBL/GenBank/DDBJ databases">
        <title>Genome Sequence of Boeremia exigua.</title>
        <authorList>
            <person name="Buettner E."/>
        </authorList>
    </citation>
    <scope>NUCLEOTIDE SEQUENCE</scope>
    <source>
        <strain evidence="1">CU02</strain>
    </source>
</reference>
<comment type="caution">
    <text evidence="1">The sequence shown here is derived from an EMBL/GenBank/DDBJ whole genome shotgun (WGS) entry which is preliminary data.</text>
</comment>
<dbReference type="EMBL" id="JAPHNI010001125">
    <property type="protein sequence ID" value="KAJ8106593.1"/>
    <property type="molecule type" value="Genomic_DNA"/>
</dbReference>
<protein>
    <submittedName>
        <fullName evidence="1">Uncharacterized protein</fullName>
    </submittedName>
</protein>
<proteinExistence type="predicted"/>
<gene>
    <name evidence="1" type="ORF">OPT61_g9433</name>
</gene>
<dbReference type="Proteomes" id="UP001153331">
    <property type="component" value="Unassembled WGS sequence"/>
</dbReference>
<evidence type="ECO:0000313" key="2">
    <source>
        <dbReference type="Proteomes" id="UP001153331"/>
    </source>
</evidence>
<name>A0ACC2HV87_9PLEO</name>
<evidence type="ECO:0000313" key="1">
    <source>
        <dbReference type="EMBL" id="KAJ8106593.1"/>
    </source>
</evidence>
<organism evidence="1 2">
    <name type="scientific">Boeremia exigua</name>
    <dbReference type="NCBI Taxonomy" id="749465"/>
    <lineage>
        <taxon>Eukaryota</taxon>
        <taxon>Fungi</taxon>
        <taxon>Dikarya</taxon>
        <taxon>Ascomycota</taxon>
        <taxon>Pezizomycotina</taxon>
        <taxon>Dothideomycetes</taxon>
        <taxon>Pleosporomycetidae</taxon>
        <taxon>Pleosporales</taxon>
        <taxon>Pleosporineae</taxon>
        <taxon>Didymellaceae</taxon>
        <taxon>Boeremia</taxon>
    </lineage>
</organism>
<accession>A0ACC2HV87</accession>
<sequence length="490" mass="53512">MPSATISPSAVRKPQRVMARRSSRPTTTPARSCLFNRSVRSAPLRIKSASSQTLHFENGWNVLDASGGAAVTCIGHNNARVKQAMMNALDNGVSYISSMMFDTEVTEEFARFLVASTGKKMSRAVFYSSGTEANEAAYKLALQYHATEKANPEPTRRYFIARDRSYHGATLGALDMGGHKARRELYESALPRNTYHISPCYSYRSLKTGESVVEYVTRLKNELEQKILKLGPKNVAAFLCEPVVGAALGCVPAESGYLAAMREVCDRYGVLLIFDEVMCGMGRTGVMHAWQAEGVAPDIQTTGKGLAGGFQQLSAMLISPKVSDAFEFGPGSGAFSHGHTFQNYPLACAAGLEVQKIIQEENLLQNVKDKGARLSRLLKKRLGNHPRVGDIRGAGLFWGIEFVKDKQTMEPFPADLKVSWRMYEKGLAPPYEVHVYPGSGTVDGVNGDHIIISPAYNVTNGDVDAIVDRVGRMIEDFFKSLDKPPGPSAP</sequence>
<keyword evidence="2" id="KW-1185">Reference proteome</keyword>